<comment type="caution">
    <text evidence="4">The sequence shown here is derived from an EMBL/GenBank/DDBJ whole genome shotgun (WGS) entry which is preliminary data.</text>
</comment>
<feature type="region of interest" description="Disordered" evidence="1">
    <location>
        <begin position="45"/>
        <end position="82"/>
    </location>
</feature>
<dbReference type="Pfam" id="PF12277">
    <property type="entry name" value="DUF3618"/>
    <property type="match status" value="1"/>
</dbReference>
<gene>
    <name evidence="4" type="ORF">F4557_003686</name>
    <name evidence="3" type="ORF">GCM10009546_54620</name>
</gene>
<evidence type="ECO:0000313" key="4">
    <source>
        <dbReference type="EMBL" id="MBB4775268.1"/>
    </source>
</evidence>
<evidence type="ECO:0000313" key="5">
    <source>
        <dbReference type="Proteomes" id="UP000549343"/>
    </source>
</evidence>
<dbReference type="AlphaFoldDB" id="A0A7W7MXZ3"/>
<dbReference type="EMBL" id="BAAAHD010000061">
    <property type="protein sequence ID" value="GAA0585344.1"/>
    <property type="molecule type" value="Genomic_DNA"/>
</dbReference>
<reference evidence="4 5" key="2">
    <citation type="submission" date="2020-08" db="EMBL/GenBank/DDBJ databases">
        <title>Sequencing the genomes of 1000 actinobacteria strains.</title>
        <authorList>
            <person name="Klenk H.-P."/>
        </authorList>
    </citation>
    <scope>NUCLEOTIDE SEQUENCE [LARGE SCALE GENOMIC DNA]</scope>
    <source>
        <strain evidence="4 5">DSM 44772</strain>
    </source>
</reference>
<feature type="compositionally biased region" description="Basic and acidic residues" evidence="1">
    <location>
        <begin position="45"/>
        <end position="57"/>
    </location>
</feature>
<dbReference type="Proteomes" id="UP001501427">
    <property type="component" value="Unassembled WGS sequence"/>
</dbReference>
<feature type="transmembrane region" description="Helical" evidence="2">
    <location>
        <begin position="85"/>
        <end position="102"/>
    </location>
</feature>
<evidence type="ECO:0008006" key="7">
    <source>
        <dbReference type="Google" id="ProtNLM"/>
    </source>
</evidence>
<name>A0A7W7MXZ3_9ACTN</name>
<keyword evidence="2" id="KW-1133">Transmembrane helix</keyword>
<keyword evidence="2" id="KW-0472">Membrane</keyword>
<organism evidence="4 5">
    <name type="scientific">Actinomadura livida</name>
    <dbReference type="NCBI Taxonomy" id="79909"/>
    <lineage>
        <taxon>Bacteria</taxon>
        <taxon>Bacillati</taxon>
        <taxon>Actinomycetota</taxon>
        <taxon>Actinomycetes</taxon>
        <taxon>Streptosporangiales</taxon>
        <taxon>Thermomonosporaceae</taxon>
        <taxon>Actinomadura</taxon>
    </lineage>
</organism>
<reference evidence="3" key="3">
    <citation type="submission" date="2023-12" db="EMBL/GenBank/DDBJ databases">
        <authorList>
            <person name="Sun Q."/>
            <person name="Inoue M."/>
        </authorList>
    </citation>
    <scope>NUCLEOTIDE SEQUENCE</scope>
    <source>
        <strain evidence="3">JCM 10667</strain>
    </source>
</reference>
<keyword evidence="2" id="KW-0812">Transmembrane</keyword>
<protein>
    <recommendedName>
        <fullName evidence="7">DUF3618 domain-containing protein</fullName>
    </recommendedName>
</protein>
<sequence length="189" mass="20024">MTTQGKHGAEAGTEELRQEVDRARHDLGETVEQLAAKADVKAMARQKATEAKARMRETAATARARRREATARAKDAGGGESAKRGGVVIASAGAVALAAVLVHRRRAARSRLSYKVKHGAASKLRTGSKLGGGSKPVLKRLGSGRSGMFGSGMFGSVSMPGRGRRAPVRVVFRSAQKEPVKVKRSRMPL</sequence>
<accession>A0A7W7MXZ3</accession>
<evidence type="ECO:0000313" key="6">
    <source>
        <dbReference type="Proteomes" id="UP001501427"/>
    </source>
</evidence>
<reference evidence="3 6" key="1">
    <citation type="journal article" date="2019" name="Int. J. Syst. Evol. Microbiol.">
        <title>The Global Catalogue of Microorganisms (GCM) 10K type strain sequencing project: providing services to taxonomists for standard genome sequencing and annotation.</title>
        <authorList>
            <consortium name="The Broad Institute Genomics Platform"/>
            <consortium name="The Broad Institute Genome Sequencing Center for Infectious Disease"/>
            <person name="Wu L."/>
            <person name="Ma J."/>
        </authorList>
    </citation>
    <scope>NUCLEOTIDE SEQUENCE [LARGE SCALE GENOMIC DNA]</scope>
    <source>
        <strain evidence="3 6">JCM 10667</strain>
    </source>
</reference>
<dbReference type="Proteomes" id="UP000549343">
    <property type="component" value="Unassembled WGS sequence"/>
</dbReference>
<dbReference type="RefSeq" id="WP_184884432.1">
    <property type="nucleotide sequence ID" value="NZ_BAAAHD010000061.1"/>
</dbReference>
<proteinExistence type="predicted"/>
<evidence type="ECO:0000313" key="3">
    <source>
        <dbReference type="EMBL" id="GAA0585344.1"/>
    </source>
</evidence>
<evidence type="ECO:0000256" key="2">
    <source>
        <dbReference type="SAM" id="Phobius"/>
    </source>
</evidence>
<dbReference type="InterPro" id="IPR022062">
    <property type="entry name" value="DUF3618"/>
</dbReference>
<feature type="compositionally biased region" description="Basic and acidic residues" evidence="1">
    <location>
        <begin position="67"/>
        <end position="82"/>
    </location>
</feature>
<keyword evidence="6" id="KW-1185">Reference proteome</keyword>
<evidence type="ECO:0000256" key="1">
    <source>
        <dbReference type="SAM" id="MobiDB-lite"/>
    </source>
</evidence>
<dbReference type="EMBL" id="JACHMV010000001">
    <property type="protein sequence ID" value="MBB4775268.1"/>
    <property type="molecule type" value="Genomic_DNA"/>
</dbReference>